<dbReference type="Proteomes" id="UP001055437">
    <property type="component" value="Chromosome"/>
</dbReference>
<sequence>MLDSFKFLPSFNMDVLYLDEFKKLVNPVLLEIIFIELFPNKNELE</sequence>
<gene>
    <name evidence="1" type="ORF">NH397_12805</name>
</gene>
<proteinExistence type="predicted"/>
<keyword evidence="2" id="KW-1185">Reference proteome</keyword>
<reference evidence="1" key="1">
    <citation type="submission" date="2022-06" db="EMBL/GenBank/DDBJ databases">
        <authorList>
            <person name="Holder M.E."/>
            <person name="Ajami N.J."/>
            <person name="Petrosino J.F."/>
        </authorList>
    </citation>
    <scope>NUCLEOTIDE SEQUENCE</scope>
    <source>
        <strain evidence="1">RMA 8861</strain>
    </source>
</reference>
<organism evidence="1 2">
    <name type="scientific">Clostridium septicum</name>
    <dbReference type="NCBI Taxonomy" id="1504"/>
    <lineage>
        <taxon>Bacteria</taxon>
        <taxon>Bacillati</taxon>
        <taxon>Bacillota</taxon>
        <taxon>Clostridia</taxon>
        <taxon>Eubacteriales</taxon>
        <taxon>Clostridiaceae</taxon>
        <taxon>Clostridium</taxon>
    </lineage>
</organism>
<name>A0ABY5AYL8_CLOSE</name>
<dbReference type="GeneID" id="303562169"/>
<evidence type="ECO:0000313" key="1">
    <source>
        <dbReference type="EMBL" id="USS00358.1"/>
    </source>
</evidence>
<dbReference type="RefSeq" id="WP_162925942.1">
    <property type="nucleotide sequence ID" value="NZ_CABMIZ010000011.1"/>
</dbReference>
<dbReference type="EMBL" id="CP099799">
    <property type="protein sequence ID" value="USS00358.1"/>
    <property type="molecule type" value="Genomic_DNA"/>
</dbReference>
<accession>A0ABY5AYL8</accession>
<evidence type="ECO:0000313" key="2">
    <source>
        <dbReference type="Proteomes" id="UP001055437"/>
    </source>
</evidence>
<protein>
    <submittedName>
        <fullName evidence="1">Uncharacterized protein</fullName>
    </submittedName>
</protein>